<protein>
    <submittedName>
        <fullName evidence="1">Uncharacterized protein</fullName>
    </submittedName>
</protein>
<reference evidence="1" key="1">
    <citation type="submission" date="2014-09" db="EMBL/GenBank/DDBJ databases">
        <authorList>
            <person name="Magalhaes I.L.F."/>
            <person name="Oliveira U."/>
            <person name="Santos F.R."/>
            <person name="Vidigal T.H.D.A."/>
            <person name="Brescovit A.D."/>
            <person name="Santos A.J."/>
        </authorList>
    </citation>
    <scope>NUCLEOTIDE SEQUENCE</scope>
    <source>
        <tissue evidence="1">Shoot tissue taken approximately 20 cm above the soil surface</tissue>
    </source>
</reference>
<dbReference type="EMBL" id="GBRH01184207">
    <property type="protein sequence ID" value="JAE13689.1"/>
    <property type="molecule type" value="Transcribed_RNA"/>
</dbReference>
<accession>A0A0A9FR38</accession>
<proteinExistence type="predicted"/>
<dbReference type="AlphaFoldDB" id="A0A0A9FR38"/>
<sequence>MWKTCDYNCNHWIKYVWLTVYTKGHQHFSEKKNSIISNKRLAKQQKTLL</sequence>
<reference evidence="1" key="2">
    <citation type="journal article" date="2015" name="Data Brief">
        <title>Shoot transcriptome of the giant reed, Arundo donax.</title>
        <authorList>
            <person name="Barrero R.A."/>
            <person name="Guerrero F.D."/>
            <person name="Moolhuijzen P."/>
            <person name="Goolsby J.A."/>
            <person name="Tidwell J."/>
            <person name="Bellgard S.E."/>
            <person name="Bellgard M.I."/>
        </authorList>
    </citation>
    <scope>NUCLEOTIDE SEQUENCE</scope>
    <source>
        <tissue evidence="1">Shoot tissue taken approximately 20 cm above the soil surface</tissue>
    </source>
</reference>
<organism evidence="1">
    <name type="scientific">Arundo donax</name>
    <name type="common">Giant reed</name>
    <name type="synonym">Donax arundinaceus</name>
    <dbReference type="NCBI Taxonomy" id="35708"/>
    <lineage>
        <taxon>Eukaryota</taxon>
        <taxon>Viridiplantae</taxon>
        <taxon>Streptophyta</taxon>
        <taxon>Embryophyta</taxon>
        <taxon>Tracheophyta</taxon>
        <taxon>Spermatophyta</taxon>
        <taxon>Magnoliopsida</taxon>
        <taxon>Liliopsida</taxon>
        <taxon>Poales</taxon>
        <taxon>Poaceae</taxon>
        <taxon>PACMAD clade</taxon>
        <taxon>Arundinoideae</taxon>
        <taxon>Arundineae</taxon>
        <taxon>Arundo</taxon>
    </lineage>
</organism>
<evidence type="ECO:0000313" key="1">
    <source>
        <dbReference type="EMBL" id="JAE13689.1"/>
    </source>
</evidence>
<name>A0A0A9FR38_ARUDO</name>